<keyword evidence="7" id="KW-0969">Cilium</keyword>
<keyword evidence="8" id="KW-1185">Reference proteome</keyword>
<evidence type="ECO:0000256" key="1">
    <source>
        <dbReference type="ARBA" id="ARBA00010577"/>
    </source>
</evidence>
<dbReference type="Proteomes" id="UP001228044">
    <property type="component" value="Unassembled WGS sequence"/>
</dbReference>
<proteinExistence type="inferred from homology"/>
<dbReference type="Gene3D" id="2.60.40.4070">
    <property type="match status" value="1"/>
</dbReference>
<evidence type="ECO:0000256" key="4">
    <source>
        <dbReference type="ARBA" id="ARBA00024746"/>
    </source>
</evidence>
<sequence>MTTTAVNNNSSGGAVSDAISGNGAMQDMFTKLLVAQIRNQDPMSPQDPAAMVTQLTQMSQMEALQKLNEQGAANASMLSSLQMMSLGSQVGSTVQAQVEQIHLGKQAVQTGFVLQSSASPATLVLTDAYGAERRVSLGNLGVGSHDYRLDPQALGLAEGDYRVRIENEAQQAMPLEVVAELTSVRLTGNGTALLSLSGLADVLPGAITAFKGRMATTNS</sequence>
<dbReference type="EMBL" id="JAUHHC010000004">
    <property type="protein sequence ID" value="MDN3921555.1"/>
    <property type="molecule type" value="Genomic_DNA"/>
</dbReference>
<organism evidence="7 8">
    <name type="scientific">Roseateles violae</name>
    <dbReference type="NCBI Taxonomy" id="3058042"/>
    <lineage>
        <taxon>Bacteria</taxon>
        <taxon>Pseudomonadati</taxon>
        <taxon>Pseudomonadota</taxon>
        <taxon>Betaproteobacteria</taxon>
        <taxon>Burkholderiales</taxon>
        <taxon>Sphaerotilaceae</taxon>
        <taxon>Roseateles</taxon>
    </lineage>
</organism>
<evidence type="ECO:0000256" key="5">
    <source>
        <dbReference type="RuleBase" id="RU362076"/>
    </source>
</evidence>
<evidence type="ECO:0000256" key="2">
    <source>
        <dbReference type="ARBA" id="ARBA00016013"/>
    </source>
</evidence>
<name>A0ABT8DWS3_9BURK</name>
<comment type="similarity">
    <text evidence="1 5">Belongs to the FlgD family.</text>
</comment>
<keyword evidence="7" id="KW-0966">Cell projection</keyword>
<gene>
    <name evidence="7" type="ORF">QWJ38_14775</name>
</gene>
<dbReference type="InterPro" id="IPR005648">
    <property type="entry name" value="FlgD"/>
</dbReference>
<comment type="caution">
    <text evidence="7">The sequence shown here is derived from an EMBL/GenBank/DDBJ whole genome shotgun (WGS) entry which is preliminary data.</text>
</comment>
<protein>
    <recommendedName>
        <fullName evidence="2 5">Basal-body rod modification protein FlgD</fullName>
    </recommendedName>
</protein>
<accession>A0ABT8DWS3</accession>
<dbReference type="InterPro" id="IPR025965">
    <property type="entry name" value="FlgD/Vpr_Ig-like"/>
</dbReference>
<keyword evidence="3 5" id="KW-1005">Bacterial flagellum biogenesis</keyword>
<feature type="domain" description="FlgD/Vpr Ig-like" evidence="6">
    <location>
        <begin position="102"/>
        <end position="168"/>
    </location>
</feature>
<evidence type="ECO:0000313" key="7">
    <source>
        <dbReference type="EMBL" id="MDN3921555.1"/>
    </source>
</evidence>
<dbReference type="RefSeq" id="WP_290359878.1">
    <property type="nucleotide sequence ID" value="NZ_JAUHHC010000004.1"/>
</dbReference>
<dbReference type="Gene3D" id="2.30.30.910">
    <property type="match status" value="1"/>
</dbReference>
<evidence type="ECO:0000313" key="8">
    <source>
        <dbReference type="Proteomes" id="UP001228044"/>
    </source>
</evidence>
<comment type="function">
    <text evidence="4 5">Required for flagellar hook formation. May act as a scaffolding protein.</text>
</comment>
<evidence type="ECO:0000256" key="3">
    <source>
        <dbReference type="ARBA" id="ARBA00022795"/>
    </source>
</evidence>
<dbReference type="Pfam" id="PF03963">
    <property type="entry name" value="FlgD"/>
    <property type="match status" value="1"/>
</dbReference>
<reference evidence="7 8" key="1">
    <citation type="submission" date="2023-06" db="EMBL/GenBank/DDBJ databases">
        <title>Pelomonas sp. PFR6 16S ribosomal RNA gene Genome sequencing and assembly.</title>
        <authorList>
            <person name="Woo H."/>
        </authorList>
    </citation>
    <scope>NUCLEOTIDE SEQUENCE [LARGE SCALE GENOMIC DNA]</scope>
    <source>
        <strain evidence="7 8">PFR6</strain>
    </source>
</reference>
<evidence type="ECO:0000259" key="6">
    <source>
        <dbReference type="Pfam" id="PF13860"/>
    </source>
</evidence>
<keyword evidence="7" id="KW-0282">Flagellum</keyword>
<dbReference type="Pfam" id="PF13860">
    <property type="entry name" value="FlgD_ig"/>
    <property type="match status" value="1"/>
</dbReference>